<dbReference type="GO" id="GO:0006355">
    <property type="term" value="P:regulation of DNA-templated transcription"/>
    <property type="evidence" value="ECO:0007669"/>
    <property type="project" value="InterPro"/>
</dbReference>
<dbReference type="Pfam" id="PF01352">
    <property type="entry name" value="KRAB"/>
    <property type="match status" value="1"/>
</dbReference>
<dbReference type="GeneTree" id="ENSGT01140000283043"/>
<organism evidence="2 3">
    <name type="scientific">Laticauda laticaudata</name>
    <name type="common">Blue-ringed sea krait</name>
    <name type="synonym">Blue-lipped sea krait</name>
    <dbReference type="NCBI Taxonomy" id="8630"/>
    <lineage>
        <taxon>Eukaryota</taxon>
        <taxon>Metazoa</taxon>
        <taxon>Chordata</taxon>
        <taxon>Craniata</taxon>
        <taxon>Vertebrata</taxon>
        <taxon>Euteleostomi</taxon>
        <taxon>Lepidosauria</taxon>
        <taxon>Squamata</taxon>
        <taxon>Bifurcata</taxon>
        <taxon>Unidentata</taxon>
        <taxon>Episquamata</taxon>
        <taxon>Toxicofera</taxon>
        <taxon>Serpentes</taxon>
        <taxon>Colubroidea</taxon>
        <taxon>Elapidae</taxon>
        <taxon>Laticaudinae</taxon>
        <taxon>Laticauda</taxon>
    </lineage>
</organism>
<evidence type="ECO:0000259" key="1">
    <source>
        <dbReference type="Pfam" id="PF01352"/>
    </source>
</evidence>
<dbReference type="SUPFAM" id="SSF109640">
    <property type="entry name" value="KRAB domain (Kruppel-associated box)"/>
    <property type="match status" value="1"/>
</dbReference>
<dbReference type="Proteomes" id="UP000694406">
    <property type="component" value="Unplaced"/>
</dbReference>
<reference evidence="2" key="2">
    <citation type="submission" date="2025-09" db="UniProtKB">
        <authorList>
            <consortium name="Ensembl"/>
        </authorList>
    </citation>
    <scope>IDENTIFICATION</scope>
</reference>
<dbReference type="Ensembl" id="ENSLLTT00000002848.1">
    <property type="protein sequence ID" value="ENSLLTP00000002738.1"/>
    <property type="gene ID" value="ENSLLTG00000002100.1"/>
</dbReference>
<dbReference type="InterPro" id="IPR036051">
    <property type="entry name" value="KRAB_dom_sf"/>
</dbReference>
<sequence length="61" mass="6884">LNTVELGTTCSMPVHLLDSDQKALHSEVMLENYRNVVSLGKSFLVPNQRVQEDNYPNGFSF</sequence>
<feature type="domain" description="KRAB" evidence="1">
    <location>
        <begin position="16"/>
        <end position="40"/>
    </location>
</feature>
<name>A0A8C5RHG9_LATLA</name>
<accession>A0A8C5RHG9</accession>
<evidence type="ECO:0000313" key="3">
    <source>
        <dbReference type="Proteomes" id="UP000694406"/>
    </source>
</evidence>
<reference evidence="2" key="1">
    <citation type="submission" date="2025-08" db="UniProtKB">
        <authorList>
            <consortium name="Ensembl"/>
        </authorList>
    </citation>
    <scope>IDENTIFICATION</scope>
</reference>
<keyword evidence="3" id="KW-1185">Reference proteome</keyword>
<protein>
    <recommendedName>
        <fullName evidence="1">KRAB domain-containing protein</fullName>
    </recommendedName>
</protein>
<dbReference type="InterPro" id="IPR001909">
    <property type="entry name" value="KRAB"/>
</dbReference>
<dbReference type="Gene3D" id="6.10.140.140">
    <property type="match status" value="1"/>
</dbReference>
<proteinExistence type="predicted"/>
<dbReference type="AlphaFoldDB" id="A0A8C5RHG9"/>
<evidence type="ECO:0000313" key="2">
    <source>
        <dbReference type="Ensembl" id="ENSLLTP00000002738.1"/>
    </source>
</evidence>